<evidence type="ECO:0000256" key="2">
    <source>
        <dbReference type="ARBA" id="ARBA00022487"/>
    </source>
</evidence>
<dbReference type="GO" id="GO:0046872">
    <property type="term" value="F:metal ion binding"/>
    <property type="evidence" value="ECO:0007669"/>
    <property type="project" value="UniProtKB-KW"/>
</dbReference>
<sequence length="605" mass="66166">MGVSKWLPVQTYRMHFPLFGILILVTLAAAVHGATLNDVCTVSYVKAHLPPPGFYQGVTISPSSVTANPVTNVQVVDNDFYPDAVFDYCNVSFTYSHDGLDDQVLLTYWLPAPAKFQNRFLATGGGGYAINSGNQSLPGGIIYGAVAGMTDAGFGAAQSNTITQWLAANGTLNWHNIYMFGYQGIREMSQLGKAFTRSFFNMTQTDDNNATTTTLYTYWQGCSEGGREGWSQVQRYADSFDGAIIGAPAFRWSFQQTQLLYPDVVEQTMGYYPSPCELQKIVNETIMQCDPLDGKADGVVARTDLCYMNYNISAIEGQPYHCPATPASPATGPATPAQQGNVTKQAIAVAQKILEGLHDSQGRRVYFAPTPSAQFTEAQTGWNATANQWGLSVISLGGVFVEVELDMLNGTNVPNLDGVTYDTLKGWIVEGMQRFQGVLETTWPDLTAYRDAGGKVLMFHGESDWGIPTASSVRYWESVRRTMSSGSHNQSYNASAAALNDFFRLFLVPGATHCAANPAEPNGPFPQTNLAVMIDWVERGVVPTTLNATVLQGPHKGQNQQICAWPLRPVWSSSATNATSPDCRYDQKSVDYWNYDLDAFNVPIY</sequence>
<evidence type="ECO:0000313" key="9">
    <source>
        <dbReference type="EMBL" id="OAP63582.1"/>
    </source>
</evidence>
<reference evidence="9 10" key="1">
    <citation type="submission" date="2016-04" db="EMBL/GenBank/DDBJ databases">
        <title>Draft genome of Fonsecaea erecta CBS 125763.</title>
        <authorList>
            <person name="Weiss V.A."/>
            <person name="Vicente V.A."/>
            <person name="Raittz R.T."/>
            <person name="Moreno L.F."/>
            <person name="De Souza E.M."/>
            <person name="Pedrosa F.O."/>
            <person name="Steffens M.B."/>
            <person name="Faoro H."/>
            <person name="Tadra-Sfeir M.Z."/>
            <person name="Najafzadeh M.J."/>
            <person name="Felipe M.S."/>
            <person name="Teixeira M."/>
            <person name="Sun J."/>
            <person name="Xi L."/>
            <person name="Gomes R."/>
            <person name="De Azevedo C.M."/>
            <person name="Salgado C.G."/>
            <person name="Da Silva M.B."/>
            <person name="Nascimento M.F."/>
            <person name="Queiroz-Telles F."/>
            <person name="Attili D.S."/>
            <person name="Gorbushina A."/>
        </authorList>
    </citation>
    <scope>NUCLEOTIDE SEQUENCE [LARGE SCALE GENOMIC DNA]</scope>
    <source>
        <strain evidence="9 10">CBS 125763</strain>
    </source>
</reference>
<evidence type="ECO:0000256" key="7">
    <source>
        <dbReference type="ARBA" id="ARBA00023157"/>
    </source>
</evidence>
<evidence type="ECO:0000256" key="4">
    <source>
        <dbReference type="ARBA" id="ARBA00022729"/>
    </source>
</evidence>
<dbReference type="Pfam" id="PF07519">
    <property type="entry name" value="Tannase"/>
    <property type="match status" value="1"/>
</dbReference>
<keyword evidence="10" id="KW-1185">Reference proteome</keyword>
<keyword evidence="6" id="KW-0106">Calcium</keyword>
<dbReference type="PANTHER" id="PTHR33938:SF16">
    <property type="entry name" value="CARBOXYLIC ESTER HYDROLASE"/>
    <property type="match status" value="1"/>
</dbReference>
<dbReference type="GeneID" id="30006979"/>
<gene>
    <name evidence="9" type="ORF">AYL99_02809</name>
</gene>
<comment type="caution">
    <text evidence="9">The sequence shown here is derived from an EMBL/GenBank/DDBJ whole genome shotgun (WGS) entry which is preliminary data.</text>
</comment>
<evidence type="ECO:0000256" key="5">
    <source>
        <dbReference type="ARBA" id="ARBA00022801"/>
    </source>
</evidence>
<keyword evidence="5 8" id="KW-0378">Hydrolase</keyword>
<accession>A0A178ZV62</accession>
<keyword evidence="2" id="KW-0719">Serine esterase</keyword>
<comment type="similarity">
    <text evidence="1 8">Belongs to the tannase family.</text>
</comment>
<keyword evidence="4 8" id="KW-0732">Signal</keyword>
<keyword evidence="3" id="KW-0479">Metal-binding</keyword>
<evidence type="ECO:0000313" key="10">
    <source>
        <dbReference type="Proteomes" id="UP000078343"/>
    </source>
</evidence>
<evidence type="ECO:0000256" key="3">
    <source>
        <dbReference type="ARBA" id="ARBA00022723"/>
    </source>
</evidence>
<feature type="chain" id="PRO_5007950098" description="Carboxylic ester hydrolase" evidence="8">
    <location>
        <begin position="34"/>
        <end position="605"/>
    </location>
</feature>
<dbReference type="RefSeq" id="XP_018696949.1">
    <property type="nucleotide sequence ID" value="XM_018834325.1"/>
</dbReference>
<dbReference type="InterPro" id="IPR011118">
    <property type="entry name" value="Tannase/feruloyl_esterase"/>
</dbReference>
<dbReference type="PANTHER" id="PTHR33938">
    <property type="entry name" value="FERULOYL ESTERASE B-RELATED"/>
    <property type="match status" value="1"/>
</dbReference>
<dbReference type="Proteomes" id="UP000078343">
    <property type="component" value="Unassembled WGS sequence"/>
</dbReference>
<dbReference type="OrthoDB" id="3039123at2759"/>
<proteinExistence type="inferred from homology"/>
<dbReference type="EMBL" id="LVYI01000002">
    <property type="protein sequence ID" value="OAP63582.1"/>
    <property type="molecule type" value="Genomic_DNA"/>
</dbReference>
<dbReference type="InterPro" id="IPR029058">
    <property type="entry name" value="AB_hydrolase_fold"/>
</dbReference>
<organism evidence="9 10">
    <name type="scientific">Fonsecaea erecta</name>
    <dbReference type="NCBI Taxonomy" id="1367422"/>
    <lineage>
        <taxon>Eukaryota</taxon>
        <taxon>Fungi</taxon>
        <taxon>Dikarya</taxon>
        <taxon>Ascomycota</taxon>
        <taxon>Pezizomycotina</taxon>
        <taxon>Eurotiomycetes</taxon>
        <taxon>Chaetothyriomycetidae</taxon>
        <taxon>Chaetothyriales</taxon>
        <taxon>Herpotrichiellaceae</taxon>
        <taxon>Fonsecaea</taxon>
    </lineage>
</organism>
<name>A0A178ZV62_9EURO</name>
<protein>
    <recommendedName>
        <fullName evidence="8">Carboxylic ester hydrolase</fullName>
        <ecNumber evidence="8">3.1.1.-</ecNumber>
    </recommendedName>
</protein>
<feature type="signal peptide" evidence="8">
    <location>
        <begin position="1"/>
        <end position="33"/>
    </location>
</feature>
<dbReference type="AlphaFoldDB" id="A0A178ZV62"/>
<dbReference type="GO" id="GO:0030600">
    <property type="term" value="F:feruloyl esterase activity"/>
    <property type="evidence" value="ECO:0007669"/>
    <property type="project" value="UniProtKB-ARBA"/>
</dbReference>
<keyword evidence="7" id="KW-1015">Disulfide bond</keyword>
<dbReference type="SUPFAM" id="SSF53474">
    <property type="entry name" value="alpha/beta-Hydrolases"/>
    <property type="match status" value="1"/>
</dbReference>
<evidence type="ECO:0000256" key="6">
    <source>
        <dbReference type="ARBA" id="ARBA00022837"/>
    </source>
</evidence>
<evidence type="ECO:0000256" key="8">
    <source>
        <dbReference type="RuleBase" id="RU361238"/>
    </source>
</evidence>
<dbReference type="EC" id="3.1.1.-" evidence="8"/>
<evidence type="ECO:0000256" key="1">
    <source>
        <dbReference type="ARBA" id="ARBA00006249"/>
    </source>
</evidence>